<dbReference type="PANTHER" id="PTHR11106:SF27">
    <property type="entry name" value="MACRO DOMAIN-CONTAINING PROTEIN"/>
    <property type="match status" value="1"/>
</dbReference>
<dbReference type="InterPro" id="IPR002589">
    <property type="entry name" value="Macro_dom"/>
</dbReference>
<dbReference type="EMBL" id="JAVRBK010000004">
    <property type="protein sequence ID" value="KAK5644770.1"/>
    <property type="molecule type" value="Genomic_DNA"/>
</dbReference>
<organism evidence="2 3">
    <name type="scientific">Pyrocoelia pectoralis</name>
    <dbReference type="NCBI Taxonomy" id="417401"/>
    <lineage>
        <taxon>Eukaryota</taxon>
        <taxon>Metazoa</taxon>
        <taxon>Ecdysozoa</taxon>
        <taxon>Arthropoda</taxon>
        <taxon>Hexapoda</taxon>
        <taxon>Insecta</taxon>
        <taxon>Pterygota</taxon>
        <taxon>Neoptera</taxon>
        <taxon>Endopterygota</taxon>
        <taxon>Coleoptera</taxon>
        <taxon>Polyphaga</taxon>
        <taxon>Elateriformia</taxon>
        <taxon>Elateroidea</taxon>
        <taxon>Lampyridae</taxon>
        <taxon>Lampyrinae</taxon>
        <taxon>Pyrocoelia</taxon>
    </lineage>
</organism>
<proteinExistence type="predicted"/>
<name>A0AAN7VA33_9COLE</name>
<dbReference type="SMART" id="SM00506">
    <property type="entry name" value="A1pp"/>
    <property type="match status" value="1"/>
</dbReference>
<dbReference type="Proteomes" id="UP001329430">
    <property type="component" value="Chromosome 4"/>
</dbReference>
<dbReference type="PANTHER" id="PTHR11106">
    <property type="entry name" value="GANGLIOSIDE INDUCED DIFFERENTIATION ASSOCIATED PROTEIN 2-RELATED"/>
    <property type="match status" value="1"/>
</dbReference>
<dbReference type="AlphaFoldDB" id="A0AAN7VA33"/>
<evidence type="ECO:0000259" key="1">
    <source>
        <dbReference type="PROSITE" id="PS51154"/>
    </source>
</evidence>
<evidence type="ECO:0000313" key="3">
    <source>
        <dbReference type="Proteomes" id="UP001329430"/>
    </source>
</evidence>
<dbReference type="GO" id="GO:0042278">
    <property type="term" value="P:purine nucleoside metabolic process"/>
    <property type="evidence" value="ECO:0007669"/>
    <property type="project" value="TreeGrafter"/>
</dbReference>
<protein>
    <recommendedName>
        <fullName evidence="1">Macro domain-containing protein</fullName>
    </recommendedName>
</protein>
<dbReference type="GO" id="GO:0005654">
    <property type="term" value="C:nucleoplasm"/>
    <property type="evidence" value="ECO:0007669"/>
    <property type="project" value="TreeGrafter"/>
</dbReference>
<sequence length="269" mass="30191">MNFKILSFFKFTNKTYLFNSLRRYSSKVQTNYTMSSWEKEKNEFLSMPLESKRKVYKCKSAIVTKDIPTWMEYAESQSPLPDKIPILASNQIDGSQNTELAKKISMLRGDITTLEIDAIVNAANKTLLGGGGVDGAIHRGAGSSLKQECRTLNGCKVGEAKITGGYMLPAKYVIHTVGPQGEQPEYLAQCYKNSLNVMKVNKLRTIAFPCISTGIYGYPLQPAAHVATMEVRKHLEANAESIDRVIFCLFSEEDEILYKQILQSYFPLK</sequence>
<reference evidence="2 3" key="1">
    <citation type="journal article" date="2024" name="Insects">
        <title>An Improved Chromosome-Level Genome Assembly of the Firefly Pyrocoelia pectoralis.</title>
        <authorList>
            <person name="Fu X."/>
            <person name="Meyer-Rochow V.B."/>
            <person name="Ballantyne L."/>
            <person name="Zhu X."/>
        </authorList>
    </citation>
    <scope>NUCLEOTIDE SEQUENCE [LARGE SCALE GENOMIC DNA]</scope>
    <source>
        <strain evidence="2">XCY_ONT2</strain>
    </source>
</reference>
<keyword evidence="3" id="KW-1185">Reference proteome</keyword>
<dbReference type="PROSITE" id="PS51154">
    <property type="entry name" value="MACRO"/>
    <property type="match status" value="1"/>
</dbReference>
<feature type="domain" description="Macro" evidence="1">
    <location>
        <begin position="91"/>
        <end position="266"/>
    </location>
</feature>
<dbReference type="Pfam" id="PF01661">
    <property type="entry name" value="Macro"/>
    <property type="match status" value="1"/>
</dbReference>
<dbReference type="GO" id="GO:0006974">
    <property type="term" value="P:DNA damage response"/>
    <property type="evidence" value="ECO:0007669"/>
    <property type="project" value="TreeGrafter"/>
</dbReference>
<dbReference type="NCBIfam" id="NF001664">
    <property type="entry name" value="PRK00431.1-6"/>
    <property type="match status" value="1"/>
</dbReference>
<dbReference type="CDD" id="cd02908">
    <property type="entry name" value="Macro_OAADPr_deacetylase"/>
    <property type="match status" value="1"/>
</dbReference>
<accession>A0AAN7VA33</accession>
<dbReference type="Gene3D" id="3.40.220.10">
    <property type="entry name" value="Leucine Aminopeptidase, subunit E, domain 1"/>
    <property type="match status" value="1"/>
</dbReference>
<dbReference type="GO" id="GO:0140293">
    <property type="term" value="F:ADP-ribosylglutamate hydrolase activity"/>
    <property type="evidence" value="ECO:0007669"/>
    <property type="project" value="TreeGrafter"/>
</dbReference>
<evidence type="ECO:0000313" key="2">
    <source>
        <dbReference type="EMBL" id="KAK5644770.1"/>
    </source>
</evidence>
<dbReference type="InterPro" id="IPR043472">
    <property type="entry name" value="Macro_dom-like"/>
</dbReference>
<dbReference type="GO" id="GO:0140291">
    <property type="term" value="P:peptidyl-glutamate ADP-deribosylation"/>
    <property type="evidence" value="ECO:0007669"/>
    <property type="project" value="TreeGrafter"/>
</dbReference>
<dbReference type="SUPFAM" id="SSF52949">
    <property type="entry name" value="Macro domain-like"/>
    <property type="match status" value="1"/>
</dbReference>
<gene>
    <name evidence="2" type="ORF">RI129_006070</name>
</gene>
<comment type="caution">
    <text evidence="2">The sequence shown here is derived from an EMBL/GenBank/DDBJ whole genome shotgun (WGS) entry which is preliminary data.</text>
</comment>